<evidence type="ECO:0000256" key="2">
    <source>
        <dbReference type="ARBA" id="ARBA00002075"/>
    </source>
</evidence>
<evidence type="ECO:0000256" key="13">
    <source>
        <dbReference type="ARBA" id="ARBA00023185"/>
    </source>
</evidence>
<keyword evidence="11" id="KW-0186">Copper</keyword>
<dbReference type="EC" id="1.10.3.2" evidence="5"/>
<evidence type="ECO:0000256" key="3">
    <source>
        <dbReference type="ARBA" id="ARBA00004271"/>
    </source>
</evidence>
<dbReference type="Pfam" id="PF00394">
    <property type="entry name" value="Cu-oxidase"/>
    <property type="match status" value="1"/>
</dbReference>
<keyword evidence="13" id="KW-0439">Lignin degradation</keyword>
<keyword evidence="9" id="KW-0677">Repeat</keyword>
<evidence type="ECO:0000256" key="8">
    <source>
        <dbReference type="ARBA" id="ARBA00022723"/>
    </source>
</evidence>
<keyword evidence="12" id="KW-0325">Glycoprotein</keyword>
<dbReference type="InterPro" id="IPR008972">
    <property type="entry name" value="Cupredoxin"/>
</dbReference>
<dbReference type="InterPro" id="IPR045087">
    <property type="entry name" value="Cu-oxidase_fam"/>
</dbReference>
<protein>
    <recommendedName>
        <fullName evidence="5">laccase</fullName>
        <ecNumber evidence="5">1.10.3.2</ecNumber>
    </recommendedName>
</protein>
<evidence type="ECO:0000256" key="11">
    <source>
        <dbReference type="ARBA" id="ARBA00023008"/>
    </source>
</evidence>
<evidence type="ECO:0000256" key="5">
    <source>
        <dbReference type="ARBA" id="ARBA00012297"/>
    </source>
</evidence>
<dbReference type="PANTHER" id="PTHR11709:SF262">
    <property type="entry name" value="LACCASE-14"/>
    <property type="match status" value="1"/>
</dbReference>
<dbReference type="EMBL" id="SDAM02029586">
    <property type="protein sequence ID" value="KAH6755801.1"/>
    <property type="molecule type" value="Genomic_DNA"/>
</dbReference>
<organism evidence="16 17">
    <name type="scientific">Perilla frutescens var. hirtella</name>
    <name type="common">Perilla citriodora</name>
    <name type="synonym">Perilla setoyensis</name>
    <dbReference type="NCBI Taxonomy" id="608512"/>
    <lineage>
        <taxon>Eukaryota</taxon>
        <taxon>Viridiplantae</taxon>
        <taxon>Streptophyta</taxon>
        <taxon>Embryophyta</taxon>
        <taxon>Tracheophyta</taxon>
        <taxon>Spermatophyta</taxon>
        <taxon>Magnoliopsida</taxon>
        <taxon>eudicotyledons</taxon>
        <taxon>Gunneridae</taxon>
        <taxon>Pentapetalae</taxon>
        <taxon>asterids</taxon>
        <taxon>lamiids</taxon>
        <taxon>Lamiales</taxon>
        <taxon>Lamiaceae</taxon>
        <taxon>Nepetoideae</taxon>
        <taxon>Elsholtzieae</taxon>
        <taxon>Perilla</taxon>
    </lineage>
</organism>
<evidence type="ECO:0000256" key="6">
    <source>
        <dbReference type="ARBA" id="ARBA00022523"/>
    </source>
</evidence>
<dbReference type="InterPro" id="IPR034285">
    <property type="entry name" value="CuRO_2_LCC"/>
</dbReference>
<evidence type="ECO:0000256" key="4">
    <source>
        <dbReference type="ARBA" id="ARBA00010609"/>
    </source>
</evidence>
<evidence type="ECO:0000313" key="17">
    <source>
        <dbReference type="Proteomes" id="UP001190926"/>
    </source>
</evidence>
<evidence type="ECO:0000313" key="16">
    <source>
        <dbReference type="EMBL" id="KAH6755801.1"/>
    </source>
</evidence>
<evidence type="ECO:0000256" key="10">
    <source>
        <dbReference type="ARBA" id="ARBA00023002"/>
    </source>
</evidence>
<comment type="subcellular location">
    <subcellularLocation>
        <location evidence="3">Secreted</location>
        <location evidence="3">Extracellular space</location>
        <location evidence="3">Apoplast</location>
    </subcellularLocation>
</comment>
<dbReference type="AlphaFoldDB" id="A0AAD4NWK9"/>
<comment type="caution">
    <text evidence="16">The sequence shown here is derived from an EMBL/GenBank/DDBJ whole genome shotgun (WGS) entry which is preliminary data.</text>
</comment>
<evidence type="ECO:0000256" key="12">
    <source>
        <dbReference type="ARBA" id="ARBA00023180"/>
    </source>
</evidence>
<evidence type="ECO:0000259" key="14">
    <source>
        <dbReference type="Pfam" id="PF00394"/>
    </source>
</evidence>
<keyword evidence="8" id="KW-0479">Metal-binding</keyword>
<keyword evidence="10" id="KW-0560">Oxidoreductase</keyword>
<keyword evidence="17" id="KW-1185">Reference proteome</keyword>
<dbReference type="InterPro" id="IPR011706">
    <property type="entry name" value="Cu-oxidase_C"/>
</dbReference>
<comment type="similarity">
    <text evidence="4">Belongs to the multicopper oxidase family.</text>
</comment>
<evidence type="ECO:0000259" key="15">
    <source>
        <dbReference type="Pfam" id="PF07731"/>
    </source>
</evidence>
<gene>
    <name evidence="16" type="ORF">C2S53_009589</name>
</gene>
<sequence length="355" mass="39222">MHIVGGQDRATLHGLIIVYPNNGATYPFPKPYAQFPLILGEWWKKNVMDIQGNANKTGGEPILSDAYTINGQPGDIYPCSKQETFKMEVKHGKTYLLRIVNAVMDESLFFAVAKHKLMLPPGLYYMAANAYSSAFGAGFDNTTTPGMLHYQNIASNTSSSPLLPQLPPHNATQASTEFSRRLRSLASKDHPVDVPTTVDTHVFITVSVNLLNCTGAPCTGPFGKRFSASLNNVCFIPPAIDILQAYYLSINGIFQTNFPKDPPKEFDYTANNLPNELLTPEFGTRVLLLNYNASVEMVLQGTNLFRADNPGVWLMHYHLERYQMWGMSAVIVVKNGTTAETALLPPPHDLPSCLH</sequence>
<dbReference type="Gene3D" id="2.60.40.420">
    <property type="entry name" value="Cupredoxins - blue copper proteins"/>
    <property type="match status" value="3"/>
</dbReference>
<dbReference type="Proteomes" id="UP001190926">
    <property type="component" value="Unassembled WGS sequence"/>
</dbReference>
<dbReference type="Pfam" id="PF07731">
    <property type="entry name" value="Cu-oxidase_2"/>
    <property type="match status" value="1"/>
</dbReference>
<comment type="function">
    <text evidence="2">Lignin degradation and detoxification of lignin-derived products.</text>
</comment>
<dbReference type="GO" id="GO:0048046">
    <property type="term" value="C:apoplast"/>
    <property type="evidence" value="ECO:0007669"/>
    <property type="project" value="UniProtKB-SubCell"/>
</dbReference>
<evidence type="ECO:0000256" key="7">
    <source>
        <dbReference type="ARBA" id="ARBA00022525"/>
    </source>
</evidence>
<reference evidence="16 17" key="1">
    <citation type="journal article" date="2021" name="Nat. Commun.">
        <title>Incipient diploidization of the medicinal plant Perilla within 10,000 years.</title>
        <authorList>
            <person name="Zhang Y."/>
            <person name="Shen Q."/>
            <person name="Leng L."/>
            <person name="Zhang D."/>
            <person name="Chen S."/>
            <person name="Shi Y."/>
            <person name="Ning Z."/>
            <person name="Chen S."/>
        </authorList>
    </citation>
    <scope>NUCLEOTIDE SEQUENCE [LARGE SCALE GENOMIC DNA]</scope>
    <source>
        <strain evidence="17">cv. PC099</strain>
    </source>
</reference>
<accession>A0AAD4NWK9</accession>
<evidence type="ECO:0000256" key="9">
    <source>
        <dbReference type="ARBA" id="ARBA00022737"/>
    </source>
</evidence>
<name>A0AAD4NWK9_PERFH</name>
<feature type="domain" description="Plastocyanin-like" evidence="15">
    <location>
        <begin position="305"/>
        <end position="335"/>
    </location>
</feature>
<dbReference type="CDD" id="cd13875">
    <property type="entry name" value="CuRO_2_LCC_plant"/>
    <property type="match status" value="1"/>
</dbReference>
<evidence type="ECO:0000256" key="1">
    <source>
        <dbReference type="ARBA" id="ARBA00000349"/>
    </source>
</evidence>
<comment type="catalytic activity">
    <reaction evidence="1">
        <text>4 hydroquinone + O2 = 4 benzosemiquinone + 2 H2O</text>
        <dbReference type="Rhea" id="RHEA:11276"/>
        <dbReference type="ChEBI" id="CHEBI:15377"/>
        <dbReference type="ChEBI" id="CHEBI:15379"/>
        <dbReference type="ChEBI" id="CHEBI:17594"/>
        <dbReference type="ChEBI" id="CHEBI:17977"/>
        <dbReference type="EC" id="1.10.3.2"/>
    </reaction>
</comment>
<keyword evidence="7" id="KW-0964">Secreted</keyword>
<dbReference type="InterPro" id="IPR001117">
    <property type="entry name" value="Cu-oxidase_2nd"/>
</dbReference>
<dbReference type="GO" id="GO:0052716">
    <property type="term" value="F:hydroquinone:oxygen oxidoreductase activity"/>
    <property type="evidence" value="ECO:0007669"/>
    <property type="project" value="UniProtKB-EC"/>
</dbReference>
<dbReference type="PANTHER" id="PTHR11709">
    <property type="entry name" value="MULTI-COPPER OXIDASE"/>
    <property type="match status" value="1"/>
</dbReference>
<dbReference type="GO" id="GO:0046274">
    <property type="term" value="P:lignin catabolic process"/>
    <property type="evidence" value="ECO:0007669"/>
    <property type="project" value="UniProtKB-KW"/>
</dbReference>
<proteinExistence type="inferred from homology"/>
<dbReference type="GO" id="GO:0005507">
    <property type="term" value="F:copper ion binding"/>
    <property type="evidence" value="ECO:0007669"/>
    <property type="project" value="InterPro"/>
</dbReference>
<dbReference type="SUPFAM" id="SSF49503">
    <property type="entry name" value="Cupredoxins"/>
    <property type="match status" value="2"/>
</dbReference>
<keyword evidence="6" id="KW-0052">Apoplast</keyword>
<feature type="domain" description="Plastocyanin-like" evidence="14">
    <location>
        <begin position="35"/>
        <end position="118"/>
    </location>
</feature>